<dbReference type="InterPro" id="IPR036259">
    <property type="entry name" value="MFS_trans_sf"/>
</dbReference>
<evidence type="ECO:0000256" key="4">
    <source>
        <dbReference type="ARBA" id="ARBA00022989"/>
    </source>
</evidence>
<dbReference type="Proteomes" id="UP000078343">
    <property type="component" value="Unassembled WGS sequence"/>
</dbReference>
<dbReference type="PANTHER" id="PTHR43791:SF36">
    <property type="entry name" value="TRANSPORTER, PUTATIVE (AFU_ORTHOLOGUE AFUA_6G08340)-RELATED"/>
    <property type="match status" value="1"/>
</dbReference>
<evidence type="ECO:0000256" key="2">
    <source>
        <dbReference type="ARBA" id="ARBA00022448"/>
    </source>
</evidence>
<keyword evidence="2" id="KW-0813">Transport</keyword>
<dbReference type="GO" id="GO:0022857">
    <property type="term" value="F:transmembrane transporter activity"/>
    <property type="evidence" value="ECO:0007669"/>
    <property type="project" value="InterPro"/>
</dbReference>
<feature type="transmembrane region" description="Helical" evidence="6">
    <location>
        <begin position="333"/>
        <end position="353"/>
    </location>
</feature>
<name>A0A178ZIG3_9EURO</name>
<comment type="caution">
    <text evidence="8">The sequence shown here is derived from an EMBL/GenBank/DDBJ whole genome shotgun (WGS) entry which is preliminary data.</text>
</comment>
<evidence type="ECO:0000256" key="3">
    <source>
        <dbReference type="ARBA" id="ARBA00022692"/>
    </source>
</evidence>
<evidence type="ECO:0000313" key="9">
    <source>
        <dbReference type="Proteomes" id="UP000078343"/>
    </source>
</evidence>
<evidence type="ECO:0000256" key="6">
    <source>
        <dbReference type="SAM" id="Phobius"/>
    </source>
</evidence>
<feature type="transmembrane region" description="Helical" evidence="6">
    <location>
        <begin position="220"/>
        <end position="243"/>
    </location>
</feature>
<dbReference type="GO" id="GO:0016020">
    <property type="term" value="C:membrane"/>
    <property type="evidence" value="ECO:0007669"/>
    <property type="project" value="UniProtKB-SubCell"/>
</dbReference>
<comment type="subcellular location">
    <subcellularLocation>
        <location evidence="1">Membrane</location>
        <topology evidence="1">Multi-pass membrane protein</topology>
    </subcellularLocation>
</comment>
<keyword evidence="9" id="KW-1185">Reference proteome</keyword>
<feature type="transmembrane region" description="Helical" evidence="6">
    <location>
        <begin position="98"/>
        <end position="121"/>
    </location>
</feature>
<keyword evidence="3 6" id="KW-0812">Transmembrane</keyword>
<evidence type="ECO:0000313" key="8">
    <source>
        <dbReference type="EMBL" id="OAP59578.1"/>
    </source>
</evidence>
<dbReference type="InterPro" id="IPR020846">
    <property type="entry name" value="MFS_dom"/>
</dbReference>
<keyword evidence="4 6" id="KW-1133">Transmembrane helix</keyword>
<proteinExistence type="predicted"/>
<accession>A0A178ZIG3</accession>
<feature type="transmembrane region" description="Helical" evidence="6">
    <location>
        <begin position="128"/>
        <end position="147"/>
    </location>
</feature>
<dbReference type="Pfam" id="PF07690">
    <property type="entry name" value="MFS_1"/>
    <property type="match status" value="1"/>
</dbReference>
<evidence type="ECO:0000259" key="7">
    <source>
        <dbReference type="PROSITE" id="PS50850"/>
    </source>
</evidence>
<dbReference type="AlphaFoldDB" id="A0A178ZIG3"/>
<sequence length="513" mass="56706">MEAGVATYVEKSDMDPEHHEKVTTVTEASLHKGIGIEAADVRVASPKSKEERALVRKMDTLILPLLSGAIFFAYLDRGNIGNARIMGLQTDIGIDNSQFYNCLMMFFLGYMLVELFAGILLRKLPANFVIGGAVLAFGVLAAAFTAVKSYGALMVLRLLLGLAEGTSYNAYLYTSLWYKPHELSRRTAAVYGMSPIAGAFSGLISYGVEKNLDGARGYHAWQWLFIIEGVLTITFSLFIIALLPGLPDVVVKKGHFMFPHEGERSIVAQRMREGQVSDQSGVRYHQILIALKDPKLYLCALMIAGFGPVIQGFSVLLPTFIKEFNFSPLQTQLFSMVPYAFGFAALVGMSFLSDYLNHRAFLIFGCFATSLVGFVILLVTTNKVALMAGLCFVLTGTYPGTVLCVVWINTMHGGFTKRATAIWISQIFIQSYAIIATQVYDTPPRYFKGHGITMGLCVVAMAAVVAMYFIMKRANAQRDAQARELEANGEIDPRMEQDFEDLCDFHPAWRYAL</sequence>
<gene>
    <name evidence="8" type="ORF">AYL99_06876</name>
</gene>
<feature type="transmembrane region" description="Helical" evidence="6">
    <location>
        <begin position="420"/>
        <end position="440"/>
    </location>
</feature>
<dbReference type="OrthoDB" id="2985014at2759"/>
<dbReference type="GeneID" id="30011044"/>
<reference evidence="8 9" key="1">
    <citation type="submission" date="2016-04" db="EMBL/GenBank/DDBJ databases">
        <title>Draft genome of Fonsecaea erecta CBS 125763.</title>
        <authorList>
            <person name="Weiss V.A."/>
            <person name="Vicente V.A."/>
            <person name="Raittz R.T."/>
            <person name="Moreno L.F."/>
            <person name="De Souza E.M."/>
            <person name="Pedrosa F.O."/>
            <person name="Steffens M.B."/>
            <person name="Faoro H."/>
            <person name="Tadra-Sfeir M.Z."/>
            <person name="Najafzadeh M.J."/>
            <person name="Felipe M.S."/>
            <person name="Teixeira M."/>
            <person name="Sun J."/>
            <person name="Xi L."/>
            <person name="Gomes R."/>
            <person name="De Azevedo C.M."/>
            <person name="Salgado C.G."/>
            <person name="Da Silva M.B."/>
            <person name="Nascimento M.F."/>
            <person name="Queiroz-Telles F."/>
            <person name="Attili D.S."/>
            <person name="Gorbushina A."/>
        </authorList>
    </citation>
    <scope>NUCLEOTIDE SEQUENCE [LARGE SCALE GENOMIC DNA]</scope>
    <source>
        <strain evidence="8 9">CBS 125763</strain>
    </source>
</reference>
<feature type="transmembrane region" description="Helical" evidence="6">
    <location>
        <begin position="385"/>
        <end position="408"/>
    </location>
</feature>
<dbReference type="EMBL" id="LVYI01000005">
    <property type="protein sequence ID" value="OAP59578.1"/>
    <property type="molecule type" value="Genomic_DNA"/>
</dbReference>
<protein>
    <recommendedName>
        <fullName evidence="7">Major facilitator superfamily (MFS) profile domain-containing protein</fullName>
    </recommendedName>
</protein>
<feature type="transmembrane region" description="Helical" evidence="6">
    <location>
        <begin position="296"/>
        <end position="321"/>
    </location>
</feature>
<dbReference type="PROSITE" id="PS50850">
    <property type="entry name" value="MFS"/>
    <property type="match status" value="1"/>
</dbReference>
<feature type="domain" description="Major facilitator superfamily (MFS) profile" evidence="7">
    <location>
        <begin position="62"/>
        <end position="475"/>
    </location>
</feature>
<dbReference type="Gene3D" id="1.20.1250.20">
    <property type="entry name" value="MFS general substrate transporter like domains"/>
    <property type="match status" value="2"/>
</dbReference>
<feature type="transmembrane region" description="Helical" evidence="6">
    <location>
        <begin position="360"/>
        <end position="379"/>
    </location>
</feature>
<dbReference type="RefSeq" id="XP_018692945.1">
    <property type="nucleotide sequence ID" value="XM_018838385.1"/>
</dbReference>
<dbReference type="PANTHER" id="PTHR43791">
    <property type="entry name" value="PERMEASE-RELATED"/>
    <property type="match status" value="1"/>
</dbReference>
<feature type="transmembrane region" description="Helical" evidence="6">
    <location>
        <begin position="452"/>
        <end position="471"/>
    </location>
</feature>
<dbReference type="SUPFAM" id="SSF103473">
    <property type="entry name" value="MFS general substrate transporter"/>
    <property type="match status" value="1"/>
</dbReference>
<evidence type="ECO:0000256" key="5">
    <source>
        <dbReference type="ARBA" id="ARBA00023136"/>
    </source>
</evidence>
<organism evidence="8 9">
    <name type="scientific">Fonsecaea erecta</name>
    <dbReference type="NCBI Taxonomy" id="1367422"/>
    <lineage>
        <taxon>Eukaryota</taxon>
        <taxon>Fungi</taxon>
        <taxon>Dikarya</taxon>
        <taxon>Ascomycota</taxon>
        <taxon>Pezizomycotina</taxon>
        <taxon>Eurotiomycetes</taxon>
        <taxon>Chaetothyriomycetidae</taxon>
        <taxon>Chaetothyriales</taxon>
        <taxon>Herpotrichiellaceae</taxon>
        <taxon>Fonsecaea</taxon>
    </lineage>
</organism>
<dbReference type="InterPro" id="IPR011701">
    <property type="entry name" value="MFS"/>
</dbReference>
<keyword evidence="5 6" id="KW-0472">Membrane</keyword>
<evidence type="ECO:0000256" key="1">
    <source>
        <dbReference type="ARBA" id="ARBA00004141"/>
    </source>
</evidence>
<feature type="transmembrane region" description="Helical" evidence="6">
    <location>
        <begin position="188"/>
        <end position="208"/>
    </location>
</feature>